<proteinExistence type="predicted"/>
<dbReference type="AlphaFoldDB" id="A0A1S5RMS2"/>
<dbReference type="EMBL" id="KJ856912">
    <property type="protein sequence ID" value="AOE46828.1"/>
    <property type="molecule type" value="Genomic_DNA"/>
</dbReference>
<organism evidence="1">
    <name type="scientific">Streptomyces antibioticus</name>
    <dbReference type="NCBI Taxonomy" id="1890"/>
    <lineage>
        <taxon>Bacteria</taxon>
        <taxon>Bacillati</taxon>
        <taxon>Actinomycetota</taxon>
        <taxon>Actinomycetes</taxon>
        <taxon>Kitasatosporales</taxon>
        <taxon>Streptomycetaceae</taxon>
        <taxon>Streptomyces</taxon>
    </lineage>
</organism>
<protein>
    <submittedName>
        <fullName evidence="1">Uncharacterized protein</fullName>
    </submittedName>
</protein>
<dbReference type="Pfam" id="PF19800">
    <property type="entry name" value="DUF6283"/>
    <property type="match status" value="1"/>
</dbReference>
<name>A0A1S5RMS2_STRAT</name>
<sequence>MTTLPPAPRPCQYCPYRLDVPSGVWSAEEYAKLPTYDRPTPEQPAKLFQCHQHDHDSGRARVCGGWAGCHDGDELLALRVATIAGEIAVETAQAIRDYASPVPLFASGEEAAVHGMREILNPGPDARRAIDKISRTRTDLT</sequence>
<reference evidence="1" key="1">
    <citation type="journal article" date="2017" name="Cell Chem. Biol.">
        <title>An Unusual Protector-Protege Strategy for the Biosynthesis of Purine Nucleoside Antibiotics.</title>
        <authorList>
            <person name="Wu P."/>
            <person name="Wan D."/>
            <person name="Xu G."/>
            <person name="Wang G."/>
            <person name="Ma H."/>
            <person name="Wang T."/>
            <person name="Gao Y."/>
            <person name="Qi J."/>
            <person name="Chen X."/>
            <person name="Zhu J."/>
            <person name="Li Y.Q."/>
            <person name="Deng Z."/>
            <person name="Chen W."/>
        </authorList>
    </citation>
    <scope>NUCLEOTIDE SEQUENCE</scope>
    <source>
        <strain evidence="1">NRRL 3238</strain>
    </source>
</reference>
<dbReference type="InterPro" id="IPR046250">
    <property type="entry name" value="DUF6283"/>
</dbReference>
<evidence type="ECO:0000313" key="1">
    <source>
        <dbReference type="EMBL" id="AOE46828.1"/>
    </source>
</evidence>
<accession>A0A1S5RMS2</accession>